<dbReference type="EMBL" id="LAZR01032340">
    <property type="protein sequence ID" value="KKL51166.1"/>
    <property type="molecule type" value="Genomic_DNA"/>
</dbReference>
<feature type="transmembrane region" description="Helical" evidence="6">
    <location>
        <begin position="85"/>
        <end position="105"/>
    </location>
</feature>
<feature type="transmembrane region" description="Helical" evidence="6">
    <location>
        <begin position="160"/>
        <end position="183"/>
    </location>
</feature>
<protein>
    <recommendedName>
        <fullName evidence="7">CstA N-terminal domain-containing protein</fullName>
    </recommendedName>
</protein>
<dbReference type="PANTHER" id="PTHR30252">
    <property type="entry name" value="INNER MEMBRANE PEPTIDE TRANSPORTER"/>
    <property type="match status" value="1"/>
</dbReference>
<dbReference type="PANTHER" id="PTHR30252:SF0">
    <property type="entry name" value="PEPTIDE TRANSPORTER CSTA"/>
    <property type="match status" value="1"/>
</dbReference>
<dbReference type="Pfam" id="PF02554">
    <property type="entry name" value="CstA"/>
    <property type="match status" value="1"/>
</dbReference>
<keyword evidence="3 6" id="KW-0812">Transmembrane</keyword>
<dbReference type="GO" id="GO:0005886">
    <property type="term" value="C:plasma membrane"/>
    <property type="evidence" value="ECO:0007669"/>
    <property type="project" value="UniProtKB-SubCell"/>
</dbReference>
<dbReference type="AlphaFoldDB" id="A0A0F9DBS7"/>
<feature type="domain" description="CstA N-terminal" evidence="7">
    <location>
        <begin position="72"/>
        <end position="221"/>
    </location>
</feature>
<name>A0A0F9DBS7_9ZZZZ</name>
<accession>A0A0F9DBS7</accession>
<evidence type="ECO:0000256" key="6">
    <source>
        <dbReference type="SAM" id="Phobius"/>
    </source>
</evidence>
<sequence>MYLRAVCCNRIVWGVEQPIATHEWFVSPETRIALDEARRAEVAMDVPRLESPYGSAAAGAHFEARGESHHMAEIAAAVGRAKNTWIGVLLLYGFVASVLPVWLLLQPRDYINSFQLYFALATMTIGLVVAAITGHQAGYIDAPMFRPDVPLEAGGSSALAPSWLPLLFVTVACGAVSGFHALVSSGTTVRQLDRETDALAIGYGAMLTEAALAILVIMACVAGLGAEAWGSD</sequence>
<evidence type="ECO:0000256" key="4">
    <source>
        <dbReference type="ARBA" id="ARBA00022989"/>
    </source>
</evidence>
<evidence type="ECO:0000256" key="5">
    <source>
        <dbReference type="ARBA" id="ARBA00023136"/>
    </source>
</evidence>
<evidence type="ECO:0000256" key="3">
    <source>
        <dbReference type="ARBA" id="ARBA00022692"/>
    </source>
</evidence>
<proteinExistence type="predicted"/>
<feature type="transmembrane region" description="Helical" evidence="6">
    <location>
        <begin position="117"/>
        <end position="140"/>
    </location>
</feature>
<evidence type="ECO:0000256" key="2">
    <source>
        <dbReference type="ARBA" id="ARBA00022475"/>
    </source>
</evidence>
<comment type="caution">
    <text evidence="8">The sequence shown here is derived from an EMBL/GenBank/DDBJ whole genome shotgun (WGS) entry which is preliminary data.</text>
</comment>
<keyword evidence="4 6" id="KW-1133">Transmembrane helix</keyword>
<comment type="subcellular location">
    <subcellularLocation>
        <location evidence="1">Cell membrane</location>
        <topology evidence="1">Multi-pass membrane protein</topology>
    </subcellularLocation>
</comment>
<evidence type="ECO:0000256" key="1">
    <source>
        <dbReference type="ARBA" id="ARBA00004651"/>
    </source>
</evidence>
<organism evidence="8">
    <name type="scientific">marine sediment metagenome</name>
    <dbReference type="NCBI Taxonomy" id="412755"/>
    <lineage>
        <taxon>unclassified sequences</taxon>
        <taxon>metagenomes</taxon>
        <taxon>ecological metagenomes</taxon>
    </lineage>
</organism>
<keyword evidence="5 6" id="KW-0472">Membrane</keyword>
<evidence type="ECO:0000313" key="8">
    <source>
        <dbReference type="EMBL" id="KKL51166.1"/>
    </source>
</evidence>
<keyword evidence="2" id="KW-1003">Cell membrane</keyword>
<evidence type="ECO:0000259" key="7">
    <source>
        <dbReference type="Pfam" id="PF02554"/>
    </source>
</evidence>
<reference evidence="8" key="1">
    <citation type="journal article" date="2015" name="Nature">
        <title>Complex archaea that bridge the gap between prokaryotes and eukaryotes.</title>
        <authorList>
            <person name="Spang A."/>
            <person name="Saw J.H."/>
            <person name="Jorgensen S.L."/>
            <person name="Zaremba-Niedzwiedzka K."/>
            <person name="Martijn J."/>
            <person name="Lind A.E."/>
            <person name="van Eijk R."/>
            <person name="Schleper C."/>
            <person name="Guy L."/>
            <person name="Ettema T.J."/>
        </authorList>
    </citation>
    <scope>NUCLEOTIDE SEQUENCE</scope>
</reference>
<feature type="transmembrane region" description="Helical" evidence="6">
    <location>
        <begin position="203"/>
        <end position="226"/>
    </location>
</feature>
<feature type="non-terminal residue" evidence="8">
    <location>
        <position position="232"/>
    </location>
</feature>
<dbReference type="GO" id="GO:0009267">
    <property type="term" value="P:cellular response to starvation"/>
    <property type="evidence" value="ECO:0007669"/>
    <property type="project" value="InterPro"/>
</dbReference>
<gene>
    <name evidence="8" type="ORF">LCGC14_2298190</name>
</gene>
<dbReference type="InterPro" id="IPR051605">
    <property type="entry name" value="CstA"/>
</dbReference>
<dbReference type="InterPro" id="IPR003706">
    <property type="entry name" value="CstA_N"/>
</dbReference>